<feature type="compositionally biased region" description="Basic and acidic residues" evidence="5">
    <location>
        <begin position="47"/>
        <end position="56"/>
    </location>
</feature>
<accession>A0ABR4BL91</accession>
<keyword evidence="2 6" id="KW-0812">Transmembrane</keyword>
<dbReference type="PANTHER" id="PTHR46494:SF1">
    <property type="entry name" value="CORA FAMILY METAL ION TRANSPORTER (EUROFUNG)"/>
    <property type="match status" value="1"/>
</dbReference>
<evidence type="ECO:0000256" key="6">
    <source>
        <dbReference type="SAM" id="Phobius"/>
    </source>
</evidence>
<organism evidence="7 8">
    <name type="scientific">Lepraria finkii</name>
    <dbReference type="NCBI Taxonomy" id="1340010"/>
    <lineage>
        <taxon>Eukaryota</taxon>
        <taxon>Fungi</taxon>
        <taxon>Dikarya</taxon>
        <taxon>Ascomycota</taxon>
        <taxon>Pezizomycotina</taxon>
        <taxon>Lecanoromycetes</taxon>
        <taxon>OSLEUM clade</taxon>
        <taxon>Lecanoromycetidae</taxon>
        <taxon>Lecanorales</taxon>
        <taxon>Lecanorineae</taxon>
        <taxon>Stereocaulaceae</taxon>
        <taxon>Lepraria</taxon>
    </lineage>
</organism>
<evidence type="ECO:0000256" key="5">
    <source>
        <dbReference type="SAM" id="MobiDB-lite"/>
    </source>
</evidence>
<dbReference type="InterPro" id="IPR045863">
    <property type="entry name" value="CorA_TM1_TM2"/>
</dbReference>
<evidence type="ECO:0000256" key="3">
    <source>
        <dbReference type="ARBA" id="ARBA00022989"/>
    </source>
</evidence>
<keyword evidence="4 6" id="KW-0472">Membrane</keyword>
<feature type="transmembrane region" description="Helical" evidence="6">
    <location>
        <begin position="540"/>
        <end position="561"/>
    </location>
</feature>
<feature type="compositionally biased region" description="Low complexity" evidence="5">
    <location>
        <begin position="732"/>
        <end position="747"/>
    </location>
</feature>
<gene>
    <name evidence="7" type="ORF">ABVK25_001213</name>
</gene>
<dbReference type="EMBL" id="JBHFEH010000002">
    <property type="protein sequence ID" value="KAL2058485.1"/>
    <property type="molecule type" value="Genomic_DNA"/>
</dbReference>
<evidence type="ECO:0000256" key="2">
    <source>
        <dbReference type="ARBA" id="ARBA00022692"/>
    </source>
</evidence>
<feature type="compositionally biased region" description="Basic and acidic residues" evidence="5">
    <location>
        <begin position="15"/>
        <end position="28"/>
    </location>
</feature>
<comment type="caution">
    <text evidence="7">The sequence shown here is derived from an EMBL/GenBank/DDBJ whole genome shotgun (WGS) entry which is preliminary data.</text>
</comment>
<dbReference type="InterPro" id="IPR002523">
    <property type="entry name" value="MgTranspt_CorA/ZnTranspt_ZntB"/>
</dbReference>
<dbReference type="PANTHER" id="PTHR46494">
    <property type="entry name" value="CORA FAMILY METAL ION TRANSPORTER (EUROFUNG)"/>
    <property type="match status" value="1"/>
</dbReference>
<sequence length="775" mass="89493">MSQLNETPGASPKGSNEKRGQGSADDPRRKKSTQSERGVQTDTFEAELQHDDRLQIEDSPQSKVAAVPYSAMQFPLSKGPQGWKKRPRSPGLKWYNRYGTPESLKTGRVLVIDYVKQDQSKAGMRKVAAQEISSVEGLRRLYSNPDRCGEAVLRVMHVQNADWATRFLLHKFNITPRDDLVGTDFGKYVKYKRPERRGGKPFLSGKSWKTTHDPWRGISRTSFGLDYLRHYRCPKSRIEREQNVKEKLFELNHYDDEDLPKYGFDVYVQRFSCYVQHKEPVQDVPDYLESPYREGKDRNDPHHYVPQLETLDNGNTIIIFENSQSGSIEDTLITAREHWESRWRRLPFYLAYESNDISNDDRMALECMKIILSDIWKSIAENWEDFLDVFNTHISILEEKIYEQPADESRAPELWTNSSMWLKVERLVAIHVAVVKEMQTNLSEFLSEPEVEDNWLEASPGDMEKISELLQEDLTKPTANLADLMYKSVGIRDSRHGLQLSTSMWRLSWITFIFLPLTFISSFFGMNVDIFQGSSTYPSIRWYFASAIPMMVIVLIGWYFIKHFLARRRQTPYQRGIYEHLFFELATAYPRLWSRSGPNEWIEPQNTLDRLKWRLINYWNDAGKTIRAGLTDGDAEYDDLGAWARFKRKLTRRWTSQIRVADIDTTPSSTTLEEGGGLDRASFEVDRKESVQPTTQFMRTSATGDLPGGMLEIPGVRRVSAPATITRRITVPSRSSSGDGRPSSKSSNQSGLMVEEEPEGWLRDYGVKLTDTTLY</sequence>
<comment type="subcellular location">
    <subcellularLocation>
        <location evidence="1">Cell membrane</location>
        <topology evidence="1">Multi-pass membrane protein</topology>
    </subcellularLocation>
</comment>
<dbReference type="SUPFAM" id="SSF144083">
    <property type="entry name" value="Magnesium transport protein CorA, transmembrane region"/>
    <property type="match status" value="1"/>
</dbReference>
<dbReference type="Pfam" id="PF01544">
    <property type="entry name" value="CorA"/>
    <property type="match status" value="1"/>
</dbReference>
<evidence type="ECO:0000256" key="4">
    <source>
        <dbReference type="ARBA" id="ARBA00023136"/>
    </source>
</evidence>
<keyword evidence="8" id="KW-1185">Reference proteome</keyword>
<dbReference type="Proteomes" id="UP001590951">
    <property type="component" value="Unassembled WGS sequence"/>
</dbReference>
<evidence type="ECO:0000256" key="1">
    <source>
        <dbReference type="ARBA" id="ARBA00004651"/>
    </source>
</evidence>
<proteinExistence type="predicted"/>
<dbReference type="Gene3D" id="1.20.58.340">
    <property type="entry name" value="Magnesium transport protein CorA, transmembrane region"/>
    <property type="match status" value="1"/>
</dbReference>
<feature type="region of interest" description="Disordered" evidence="5">
    <location>
        <begin position="729"/>
        <end position="763"/>
    </location>
</feature>
<reference evidence="7 8" key="1">
    <citation type="submission" date="2024-09" db="EMBL/GenBank/DDBJ databases">
        <title>Rethinking Asexuality: The Enigmatic Case of Functional Sexual Genes in Lepraria (Stereocaulaceae).</title>
        <authorList>
            <person name="Doellman M."/>
            <person name="Sun Y."/>
            <person name="Barcenas-Pena A."/>
            <person name="Lumbsch H.T."/>
            <person name="Grewe F."/>
        </authorList>
    </citation>
    <scope>NUCLEOTIDE SEQUENCE [LARGE SCALE GENOMIC DNA]</scope>
    <source>
        <strain evidence="7 8">Grewe 0041</strain>
    </source>
</reference>
<name>A0ABR4BL91_9LECA</name>
<feature type="region of interest" description="Disordered" evidence="5">
    <location>
        <begin position="1"/>
        <end position="60"/>
    </location>
</feature>
<keyword evidence="3 6" id="KW-1133">Transmembrane helix</keyword>
<protein>
    <submittedName>
        <fullName evidence="7">Uncharacterized protein</fullName>
    </submittedName>
</protein>
<evidence type="ECO:0000313" key="8">
    <source>
        <dbReference type="Proteomes" id="UP001590951"/>
    </source>
</evidence>
<feature type="transmembrane region" description="Helical" evidence="6">
    <location>
        <begin position="507"/>
        <end position="528"/>
    </location>
</feature>
<evidence type="ECO:0000313" key="7">
    <source>
        <dbReference type="EMBL" id="KAL2058485.1"/>
    </source>
</evidence>